<evidence type="ECO:0000313" key="5">
    <source>
        <dbReference type="Proteomes" id="UP000291822"/>
    </source>
</evidence>
<accession>A0A4R0YHI9</accession>
<feature type="region of interest" description="Disordered" evidence="1">
    <location>
        <begin position="567"/>
        <end position="607"/>
    </location>
</feature>
<sequence>MRRWGWLCLGWLVAVTASAQDIPPALKDWQGWVLRDAPTQACPLLASGGNKRSCTWAGPVHLDVQKDGAHFAFDVRVDAPSWVKLPGDARAWPQGVTVDGKPVAVLERGNEPAIWLEAGSYGLRGDLPWTTRPTGLHVSADLVLVDMRIDGAAVTRLERHGAVLTLGEAAATQRQADALSVRVYRGVWDGLPANLETRIIVNVTGSAREQWLGPVLPKGFVATNMESNLPARLESDGRMRVQLRPGEWTIRLDARSLEPLGKIALSLPPAPWPRQEIWSYAAESDRNSHAEGEGVDPTQSGVPSIFSDLPAFMLDQDHGLTIDAGSRAGEGGRSDDVHLHHDIWLSFDGGHYSVSDQLWGALYRSLRLDVAAPWQLQSASVGDTPLLITQGADGRSGVEVRQSIINLNSGLQIPRGGSLPATGWQLPLSNVTAQLHLPPGYRLIGAPGTDVSPDSWVAHWSLLDLFVVALMTLLAGRLLGWRWAVIAAVFLVLSQHESNAPRWTLALVLALSVLARALGDGKLQSISRAVAGAVLVLTFLWTLPFAALQLKYALHPQLEVGGELSTQAEAGLPPPPGLMPAVEEASTNDIPAPPAPPPPAAPATMARDGFLTGGYARTSGAAAPESPDEEKAQSLAGLAVVAPHAPSGNKLANEIGKRSIVQAGNGKPAWFNGPNYRMAWTGPVTNEESFRLVIAPSWMVRLLRVLMLVTLGLLLANLTRLLWKAMRPMGVAGLRFGAVALIFACALPHVAHAQAVPDQTVLDQLRTQLTQPPTCAPNCAKLAALQVSANADQITLDLEYHAGTAVSVPLPQVRDALALQDVVVDGKSASLNRDAGTSVRVDRGVHRVTARYRAFGNDEATLEFHLRPEHVGFSGQGWKMDGVEQGRALGNTLSLSRIQSSGDGKEVTIGTQVFPSYVRVVRTLLLGPEWTMETTVERIAPKSGGFTTGIPLIPGEHPLVDESRVHDGLITATFSAQQYEVTWTSRLDRAVSIALTAPALGERTETWDVQASPSWHVDAKGVPVEIANGAQVFHPLPGETLQLAVSEPKAIDGDSLAIDHLRVYSEVGDRATSVTLELTARSTRGGEHFLALPKGAELLEVDRDDDTLSLALRDDKLGLPLLPGTHIYTVKLRLAQGVSGIVRTMPLVVGAPTANLSLELDLPKDRWLLWAWGPSMGPAVLYWSQLIVLLIVAWLLGRFAPTPLRSHHWLLLGLGFSAFAWSAYALVVAWLIVFGLRQRCDMTSLRRWMFNLAQVLLAVLTVAALVVLVGAVPQGLLGVPDMHVEGNAMSGADLAWFADQARDAVPQGGVFSVPLWVYKVAMLAWALWLANALLGWLRWVFQAWSHGGYWRKREAKSTPPPPPESVPHA</sequence>
<comment type="caution">
    <text evidence="4">The sequence shown here is derived from an EMBL/GenBank/DDBJ whole genome shotgun (WGS) entry which is preliminary data.</text>
</comment>
<feature type="transmembrane region" description="Helical" evidence="2">
    <location>
        <begin position="729"/>
        <end position="747"/>
    </location>
</feature>
<keyword evidence="2" id="KW-0472">Membrane</keyword>
<dbReference type="Proteomes" id="UP000291822">
    <property type="component" value="Unassembled WGS sequence"/>
</dbReference>
<feature type="transmembrane region" description="Helical" evidence="2">
    <location>
        <begin position="1209"/>
        <end position="1236"/>
    </location>
</feature>
<feature type="signal peptide" evidence="3">
    <location>
        <begin position="1"/>
        <end position="19"/>
    </location>
</feature>
<keyword evidence="5" id="KW-1185">Reference proteome</keyword>
<feature type="transmembrane region" description="Helical" evidence="2">
    <location>
        <begin position="1179"/>
        <end position="1197"/>
    </location>
</feature>
<feature type="transmembrane region" description="Helical" evidence="2">
    <location>
        <begin position="525"/>
        <end position="548"/>
    </location>
</feature>
<feature type="transmembrane region" description="Helical" evidence="2">
    <location>
        <begin position="702"/>
        <end position="723"/>
    </location>
</feature>
<evidence type="ECO:0000313" key="4">
    <source>
        <dbReference type="EMBL" id="TCI07829.1"/>
    </source>
</evidence>
<feature type="compositionally biased region" description="Pro residues" evidence="1">
    <location>
        <begin position="591"/>
        <end position="601"/>
    </location>
</feature>
<keyword evidence="3" id="KW-0732">Signal</keyword>
<dbReference type="RefSeq" id="WP_131152229.1">
    <property type="nucleotide sequence ID" value="NZ_SJTG01000004.1"/>
</dbReference>
<dbReference type="EMBL" id="SJTG01000004">
    <property type="protein sequence ID" value="TCI07829.1"/>
    <property type="molecule type" value="Genomic_DNA"/>
</dbReference>
<keyword evidence="2" id="KW-1133">Transmembrane helix</keyword>
<keyword evidence="2" id="KW-0812">Transmembrane</keyword>
<gene>
    <name evidence="4" type="ORF">EZM97_24435</name>
</gene>
<feature type="transmembrane region" description="Helical" evidence="2">
    <location>
        <begin position="1248"/>
        <end position="1272"/>
    </location>
</feature>
<reference evidence="4 5" key="1">
    <citation type="submission" date="2019-02" db="EMBL/GenBank/DDBJ databases">
        <title>Dyella amyloliquefaciens sp. nov., isolated from forest soil.</title>
        <authorList>
            <person name="Gao Z.-H."/>
            <person name="Qiu L.-H."/>
        </authorList>
    </citation>
    <scope>NUCLEOTIDE SEQUENCE [LARGE SCALE GENOMIC DNA]</scope>
    <source>
        <strain evidence="4 5">KACC 12747</strain>
    </source>
</reference>
<feature type="transmembrane region" description="Helical" evidence="2">
    <location>
        <begin position="465"/>
        <end position="493"/>
    </location>
</feature>
<feature type="transmembrane region" description="Helical" evidence="2">
    <location>
        <begin position="500"/>
        <end position="519"/>
    </location>
</feature>
<evidence type="ECO:0000256" key="2">
    <source>
        <dbReference type="SAM" id="Phobius"/>
    </source>
</evidence>
<feature type="transmembrane region" description="Helical" evidence="2">
    <location>
        <begin position="1316"/>
        <end position="1341"/>
    </location>
</feature>
<protein>
    <submittedName>
        <fullName evidence="4">Uncharacterized protein</fullName>
    </submittedName>
</protein>
<name>A0A4R0YHI9_9GAMM</name>
<organism evidence="4 5">
    <name type="scientific">Dyella soli</name>
    <dbReference type="NCBI Taxonomy" id="522319"/>
    <lineage>
        <taxon>Bacteria</taxon>
        <taxon>Pseudomonadati</taxon>
        <taxon>Pseudomonadota</taxon>
        <taxon>Gammaproteobacteria</taxon>
        <taxon>Lysobacterales</taxon>
        <taxon>Rhodanobacteraceae</taxon>
        <taxon>Dyella</taxon>
    </lineage>
</organism>
<evidence type="ECO:0000256" key="1">
    <source>
        <dbReference type="SAM" id="MobiDB-lite"/>
    </source>
</evidence>
<feature type="chain" id="PRO_5020596023" evidence="3">
    <location>
        <begin position="20"/>
        <end position="1369"/>
    </location>
</feature>
<evidence type="ECO:0000256" key="3">
    <source>
        <dbReference type="SAM" id="SignalP"/>
    </source>
</evidence>
<proteinExistence type="predicted"/>